<keyword evidence="4" id="KW-1185">Reference proteome</keyword>
<feature type="transmembrane region" description="Helical" evidence="1">
    <location>
        <begin position="429"/>
        <end position="451"/>
    </location>
</feature>
<evidence type="ECO:0000313" key="4">
    <source>
        <dbReference type="Proteomes" id="UP001160301"/>
    </source>
</evidence>
<keyword evidence="1" id="KW-1133">Transmembrane helix</keyword>
<sequence>MRLRALSLVPILALAPLATHAEPAPVVAATAIAEAPPAPPPGRASVSFEVAPLLGTTSPTPAGWSGFLVRVQNNEAKPLRGEVEVLSRLHSDQARFRATAPFVVGAGTSVIVRLPTHGNVYGETNVVARDDAGVVLGSHTTAVTNMQELFLLDVSETSRLKGALHDAAISPLYSPWGGYGAYGTGPQLKVGAPRFDPATGDPILPDRAALYAPASAVLLRSDTLVKIGAAELEALSGYVLAGGTLAVALARPEDLRSPLLAAFAGGEITPTSPHSETLRELVLPAPPSNATKSIPFAEVPAEEVGKTLAGFSGGNLHGSRYGASATYGLGEFHLLAFDPTRKPAVDDPWVQARVLDLTRRAFDRKSSIVYRQGGAPGTVDLDRVRQELDPNESSRWGIAVAAILLIAYAVIAGPVNFTMHANKGKPLRALVWLPILSAIAFFAVVLLGLVAKGLTGRSRHLTLVEAGAGMTKGTARRWRGFFTPRSKDLTVRTSDGSSVVTTAVVASPATIDDHMLVDRDGARLVDLAILPWQTVVVREDGFADVGEGISIVHEGEKDTAVTNRSGHDLRAAILVLPGLQPRYFPTIKDGERVLASAGKDVKTSPQGMTWVRQIGGTRRAGSLDLHPLAGHYLGTLISADAPGLGDAWLAVEQSAGGLVDWFPEDVPVLLGQLDGGEGKTSDAGLKLERDRLLVRIVGYGGRP</sequence>
<keyword evidence="2" id="KW-0732">Signal</keyword>
<evidence type="ECO:0000313" key="3">
    <source>
        <dbReference type="EMBL" id="MDI1435937.1"/>
    </source>
</evidence>
<accession>A0ABT6P5P6</accession>
<reference evidence="3 4" key="1">
    <citation type="submission" date="2023-04" db="EMBL/GenBank/DDBJ databases">
        <title>The genome sequence of Polyangium sorediatum DSM14670.</title>
        <authorList>
            <person name="Zhang X."/>
        </authorList>
    </citation>
    <scope>NUCLEOTIDE SEQUENCE [LARGE SCALE GENOMIC DNA]</scope>
    <source>
        <strain evidence="3 4">DSM 14670</strain>
    </source>
</reference>
<comment type="caution">
    <text evidence="3">The sequence shown here is derived from an EMBL/GenBank/DDBJ whole genome shotgun (WGS) entry which is preliminary data.</text>
</comment>
<feature type="chain" id="PRO_5046194739" evidence="2">
    <location>
        <begin position="22"/>
        <end position="703"/>
    </location>
</feature>
<feature type="signal peptide" evidence="2">
    <location>
        <begin position="1"/>
        <end position="21"/>
    </location>
</feature>
<name>A0ABT6P5P6_9BACT</name>
<evidence type="ECO:0000256" key="2">
    <source>
        <dbReference type="SAM" id="SignalP"/>
    </source>
</evidence>
<evidence type="ECO:0000256" key="1">
    <source>
        <dbReference type="SAM" id="Phobius"/>
    </source>
</evidence>
<proteinExistence type="predicted"/>
<organism evidence="3 4">
    <name type="scientific">Polyangium sorediatum</name>
    <dbReference type="NCBI Taxonomy" id="889274"/>
    <lineage>
        <taxon>Bacteria</taxon>
        <taxon>Pseudomonadati</taxon>
        <taxon>Myxococcota</taxon>
        <taxon>Polyangia</taxon>
        <taxon>Polyangiales</taxon>
        <taxon>Polyangiaceae</taxon>
        <taxon>Polyangium</taxon>
    </lineage>
</organism>
<dbReference type="EMBL" id="JARZHI010000069">
    <property type="protein sequence ID" value="MDI1435937.1"/>
    <property type="molecule type" value="Genomic_DNA"/>
</dbReference>
<gene>
    <name evidence="3" type="ORF">QHF89_40910</name>
</gene>
<dbReference type="Proteomes" id="UP001160301">
    <property type="component" value="Unassembled WGS sequence"/>
</dbReference>
<keyword evidence="1" id="KW-0472">Membrane</keyword>
<keyword evidence="1" id="KW-0812">Transmembrane</keyword>
<protein>
    <submittedName>
        <fullName evidence="3">Uncharacterized protein</fullName>
    </submittedName>
</protein>
<dbReference type="RefSeq" id="WP_284721587.1">
    <property type="nucleotide sequence ID" value="NZ_JARZHI010000069.1"/>
</dbReference>
<feature type="transmembrane region" description="Helical" evidence="1">
    <location>
        <begin position="396"/>
        <end position="417"/>
    </location>
</feature>